<evidence type="ECO:0000259" key="2">
    <source>
        <dbReference type="Pfam" id="PF00586"/>
    </source>
</evidence>
<reference evidence="4 5" key="1">
    <citation type="submission" date="2018-06" db="EMBL/GenBank/DDBJ databases">
        <authorList>
            <consortium name="Pathogen Informatics"/>
            <person name="Doyle S."/>
        </authorList>
    </citation>
    <scope>NUCLEOTIDE SEQUENCE [LARGE SCALE GENOMIC DNA]</scope>
    <source>
        <strain evidence="4 5">NCTC12020</strain>
    </source>
</reference>
<name>A0A380NG47_9FIRM</name>
<organism evidence="4 5">
    <name type="scientific">Veillonella criceti</name>
    <dbReference type="NCBI Taxonomy" id="103891"/>
    <lineage>
        <taxon>Bacteria</taxon>
        <taxon>Bacillati</taxon>
        <taxon>Bacillota</taxon>
        <taxon>Negativicutes</taxon>
        <taxon>Veillonellales</taxon>
        <taxon>Veillonellaceae</taxon>
        <taxon>Veillonella</taxon>
    </lineage>
</organism>
<evidence type="ECO:0000313" key="5">
    <source>
        <dbReference type="Proteomes" id="UP000255367"/>
    </source>
</evidence>
<evidence type="ECO:0000259" key="3">
    <source>
        <dbReference type="Pfam" id="PF02769"/>
    </source>
</evidence>
<dbReference type="InterPro" id="IPR016188">
    <property type="entry name" value="PurM-like_N"/>
</dbReference>
<dbReference type="Pfam" id="PF00586">
    <property type="entry name" value="AIRS"/>
    <property type="match status" value="1"/>
</dbReference>
<evidence type="ECO:0000256" key="1">
    <source>
        <dbReference type="ARBA" id="ARBA00006243"/>
    </source>
</evidence>
<dbReference type="Gene3D" id="3.30.1330.10">
    <property type="entry name" value="PurM-like, N-terminal domain"/>
    <property type="match status" value="1"/>
</dbReference>
<dbReference type="OrthoDB" id="9801934at2"/>
<proteinExistence type="inferred from homology"/>
<dbReference type="PANTHER" id="PTHR30303">
    <property type="entry name" value="HYDROGENASE ISOENZYMES FORMATION PROTEIN HYPE"/>
    <property type="match status" value="1"/>
</dbReference>
<dbReference type="Pfam" id="PF02769">
    <property type="entry name" value="AIRS_C"/>
    <property type="match status" value="1"/>
</dbReference>
<dbReference type="PANTHER" id="PTHR30303:SF0">
    <property type="entry name" value="CARBAMOYL DEHYDRATASE HYPE"/>
    <property type="match status" value="1"/>
</dbReference>
<protein>
    <submittedName>
        <fullName evidence="4">Hydrogenase expression/formation protein hypE</fullName>
    </submittedName>
</protein>
<feature type="domain" description="PurM-like N-terminal" evidence="2">
    <location>
        <begin position="44"/>
        <end position="149"/>
    </location>
</feature>
<dbReference type="Gene3D" id="3.90.650.10">
    <property type="entry name" value="PurM-like C-terminal domain"/>
    <property type="match status" value="1"/>
</dbReference>
<dbReference type="EMBL" id="UHIO01000001">
    <property type="protein sequence ID" value="SUP40241.1"/>
    <property type="molecule type" value="Genomic_DNA"/>
</dbReference>
<accession>A0A380NG47</accession>
<dbReference type="GO" id="GO:0051604">
    <property type="term" value="P:protein maturation"/>
    <property type="evidence" value="ECO:0007669"/>
    <property type="project" value="TreeGrafter"/>
</dbReference>
<keyword evidence="5" id="KW-1185">Reference proteome</keyword>
<dbReference type="InterPro" id="IPR010918">
    <property type="entry name" value="PurM-like_C_dom"/>
</dbReference>
<gene>
    <name evidence="4" type="primary">hypE</name>
    <name evidence="4" type="ORF">NCTC12020_00249</name>
</gene>
<dbReference type="Proteomes" id="UP000255367">
    <property type="component" value="Unassembled WGS sequence"/>
</dbReference>
<dbReference type="InterPro" id="IPR036676">
    <property type="entry name" value="PurM-like_C_sf"/>
</dbReference>
<dbReference type="InterPro" id="IPR011854">
    <property type="entry name" value="HypE"/>
</dbReference>
<dbReference type="SUPFAM" id="SSF56042">
    <property type="entry name" value="PurM C-terminal domain-like"/>
    <property type="match status" value="1"/>
</dbReference>
<feature type="domain" description="PurM-like C-terminal" evidence="3">
    <location>
        <begin position="161"/>
        <end position="312"/>
    </location>
</feature>
<dbReference type="InterPro" id="IPR036921">
    <property type="entry name" value="PurM-like_N_sf"/>
</dbReference>
<comment type="similarity">
    <text evidence="1">Belongs to the HypE family.</text>
</comment>
<sequence>MEETIRLVHGNGGRFSHELMERYIMPHFKNDTLAKLHDGAQFAVPAGRMAFTTDSYVVTPQFFPGGNIGKLAVCGTVNDLAMNGAKPLYLSCGLILEEGLSVKILDTVLATMAQMAKEAGVSIVTGDTKVVEKGAVDGLYINTAGVGMIPNHIHIDPVRVKPGMKIIVSGSLGDHAIAVMGSRYDLALPETIKTDCAPLNHMVMAVLDAIGDKVAVMRDPTRGGLATTLYEIAEQAQVGIRVDEDTLPIHEEVVSVCSILGYDPLYLANEGKAVFVVEAEVVDEVLDILHHTEYGREAVCIGETLSANAGKVGLKTALGGVRLLDQLGEDQVPRIC</sequence>
<dbReference type="NCBIfam" id="TIGR02124">
    <property type="entry name" value="hypE"/>
    <property type="match status" value="1"/>
</dbReference>
<evidence type="ECO:0000313" key="4">
    <source>
        <dbReference type="EMBL" id="SUP40241.1"/>
    </source>
</evidence>
<dbReference type="CDD" id="cd02197">
    <property type="entry name" value="HypE"/>
    <property type="match status" value="1"/>
</dbReference>
<dbReference type="SUPFAM" id="SSF55326">
    <property type="entry name" value="PurM N-terminal domain-like"/>
    <property type="match status" value="1"/>
</dbReference>
<dbReference type="PIRSF" id="PIRSF005644">
    <property type="entry name" value="Hdrgns_mtr_HypE"/>
    <property type="match status" value="1"/>
</dbReference>
<dbReference type="RefSeq" id="WP_115309514.1">
    <property type="nucleotide sequence ID" value="NZ_UHIO01000001.1"/>
</dbReference>
<dbReference type="AlphaFoldDB" id="A0A380NG47"/>